<feature type="region of interest" description="Disordered" evidence="1">
    <location>
        <begin position="58"/>
        <end position="94"/>
    </location>
</feature>
<protein>
    <submittedName>
        <fullName evidence="2">Uncharacterized protein</fullName>
    </submittedName>
</protein>
<feature type="region of interest" description="Disordered" evidence="1">
    <location>
        <begin position="1"/>
        <end position="23"/>
    </location>
</feature>
<dbReference type="AlphaFoldDB" id="A0A699Z068"/>
<dbReference type="Proteomes" id="UP000485058">
    <property type="component" value="Unassembled WGS sequence"/>
</dbReference>
<accession>A0A699Z068</accession>
<comment type="caution">
    <text evidence="2">The sequence shown here is derived from an EMBL/GenBank/DDBJ whole genome shotgun (WGS) entry which is preliminary data.</text>
</comment>
<reference evidence="2 3" key="1">
    <citation type="submission" date="2020-02" db="EMBL/GenBank/DDBJ databases">
        <title>Draft genome sequence of Haematococcus lacustris strain NIES-144.</title>
        <authorList>
            <person name="Morimoto D."/>
            <person name="Nakagawa S."/>
            <person name="Yoshida T."/>
            <person name="Sawayama S."/>
        </authorList>
    </citation>
    <scope>NUCLEOTIDE SEQUENCE [LARGE SCALE GENOMIC DNA]</scope>
    <source>
        <strain evidence="2 3">NIES-144</strain>
    </source>
</reference>
<name>A0A699Z068_HAELA</name>
<evidence type="ECO:0000313" key="3">
    <source>
        <dbReference type="Proteomes" id="UP000485058"/>
    </source>
</evidence>
<feature type="non-terminal residue" evidence="2">
    <location>
        <position position="1"/>
    </location>
</feature>
<dbReference type="EMBL" id="BLLF01000920">
    <property type="protein sequence ID" value="GFH15917.1"/>
    <property type="molecule type" value="Genomic_DNA"/>
</dbReference>
<gene>
    <name evidence="2" type="ORF">HaLaN_12242</name>
</gene>
<sequence length="126" mass="13451">MEVLTVGQLTRQPSPNSPLAHRPSLRPCWCSEPLLRLDSKCRHEAEDIKAAASRFDLEIAPEPGQEPDQQAGRAVALEPPGVPEAGGQSAGAGSGAAPVVWPWAQVTSLSLKQLAELPALRILYLQ</sequence>
<proteinExistence type="predicted"/>
<organism evidence="2 3">
    <name type="scientific">Haematococcus lacustris</name>
    <name type="common">Green alga</name>
    <name type="synonym">Haematococcus pluvialis</name>
    <dbReference type="NCBI Taxonomy" id="44745"/>
    <lineage>
        <taxon>Eukaryota</taxon>
        <taxon>Viridiplantae</taxon>
        <taxon>Chlorophyta</taxon>
        <taxon>core chlorophytes</taxon>
        <taxon>Chlorophyceae</taxon>
        <taxon>CS clade</taxon>
        <taxon>Chlamydomonadales</taxon>
        <taxon>Haematococcaceae</taxon>
        <taxon>Haematococcus</taxon>
    </lineage>
</organism>
<keyword evidence="3" id="KW-1185">Reference proteome</keyword>
<feature type="non-terminal residue" evidence="2">
    <location>
        <position position="126"/>
    </location>
</feature>
<evidence type="ECO:0000313" key="2">
    <source>
        <dbReference type="EMBL" id="GFH15917.1"/>
    </source>
</evidence>
<evidence type="ECO:0000256" key="1">
    <source>
        <dbReference type="SAM" id="MobiDB-lite"/>
    </source>
</evidence>